<evidence type="ECO:0000256" key="1">
    <source>
        <dbReference type="SAM" id="MobiDB-lite"/>
    </source>
</evidence>
<keyword evidence="3" id="KW-1185">Reference proteome</keyword>
<gene>
    <name evidence="2" type="ORF">RRG08_041747</name>
</gene>
<organism evidence="2 3">
    <name type="scientific">Elysia crispata</name>
    <name type="common">lettuce slug</name>
    <dbReference type="NCBI Taxonomy" id="231223"/>
    <lineage>
        <taxon>Eukaryota</taxon>
        <taxon>Metazoa</taxon>
        <taxon>Spiralia</taxon>
        <taxon>Lophotrochozoa</taxon>
        <taxon>Mollusca</taxon>
        <taxon>Gastropoda</taxon>
        <taxon>Heterobranchia</taxon>
        <taxon>Euthyneura</taxon>
        <taxon>Panpulmonata</taxon>
        <taxon>Sacoglossa</taxon>
        <taxon>Placobranchoidea</taxon>
        <taxon>Plakobranchidae</taxon>
        <taxon>Elysia</taxon>
    </lineage>
</organism>
<evidence type="ECO:0000313" key="2">
    <source>
        <dbReference type="EMBL" id="KAK3759793.1"/>
    </source>
</evidence>
<dbReference type="Proteomes" id="UP001283361">
    <property type="component" value="Unassembled WGS sequence"/>
</dbReference>
<proteinExistence type="predicted"/>
<name>A0AAE1D816_9GAST</name>
<evidence type="ECO:0000313" key="3">
    <source>
        <dbReference type="Proteomes" id="UP001283361"/>
    </source>
</evidence>
<reference evidence="2" key="1">
    <citation type="journal article" date="2023" name="G3 (Bethesda)">
        <title>A reference genome for the long-term kleptoplast-retaining sea slug Elysia crispata morphotype clarki.</title>
        <authorList>
            <person name="Eastman K.E."/>
            <person name="Pendleton A.L."/>
            <person name="Shaikh M.A."/>
            <person name="Suttiyut T."/>
            <person name="Ogas R."/>
            <person name="Tomko P."/>
            <person name="Gavelis G."/>
            <person name="Widhalm J.R."/>
            <person name="Wisecaver J.H."/>
        </authorList>
    </citation>
    <scope>NUCLEOTIDE SEQUENCE</scope>
    <source>
        <strain evidence="2">ECLA1</strain>
    </source>
</reference>
<feature type="region of interest" description="Disordered" evidence="1">
    <location>
        <begin position="1"/>
        <end position="27"/>
    </location>
</feature>
<feature type="compositionally biased region" description="Polar residues" evidence="1">
    <location>
        <begin position="1"/>
        <end position="11"/>
    </location>
</feature>
<dbReference type="EMBL" id="JAWDGP010005075">
    <property type="protein sequence ID" value="KAK3759793.1"/>
    <property type="molecule type" value="Genomic_DNA"/>
</dbReference>
<accession>A0AAE1D816</accession>
<sequence length="133" mass="14922">MECLRTQSSVASRGFPGSPNKKCSENTALPPVIRGTVQCSRAKVWNQHQWTRNGDENKRGFSVGVSRIGNSAHGGKESIVDRRSNSARTRLIRFGSLLAHTACAAHLWWRARDPRFLFYRFATHVFCDPFTGS</sequence>
<dbReference type="AlphaFoldDB" id="A0AAE1D816"/>
<comment type="caution">
    <text evidence="2">The sequence shown here is derived from an EMBL/GenBank/DDBJ whole genome shotgun (WGS) entry which is preliminary data.</text>
</comment>
<protein>
    <submittedName>
        <fullName evidence="2">Uncharacterized protein</fullName>
    </submittedName>
</protein>